<evidence type="ECO:0000256" key="1">
    <source>
        <dbReference type="SAM" id="MobiDB-lite"/>
    </source>
</evidence>
<sequence length="78" mass="9454">MSLYIKTEDYRKYGINKTSDLERVRAVVQQELNIAPLFVSFVNRREFIRVDFVRPRRRRRRPRGRKHGGRSPHRRTGT</sequence>
<feature type="region of interest" description="Disordered" evidence="1">
    <location>
        <begin position="56"/>
        <end position="78"/>
    </location>
</feature>
<dbReference type="AlphaFoldDB" id="A0A1M4X7J3"/>
<dbReference type="OrthoDB" id="5524193at2"/>
<dbReference type="Proteomes" id="UP000184076">
    <property type="component" value="Unassembled WGS sequence"/>
</dbReference>
<evidence type="ECO:0000313" key="2">
    <source>
        <dbReference type="EMBL" id="SHE89421.1"/>
    </source>
</evidence>
<name>A0A1M4X7J3_9BACT</name>
<dbReference type="EMBL" id="FQVB01000008">
    <property type="protein sequence ID" value="SHE89421.1"/>
    <property type="molecule type" value="Genomic_DNA"/>
</dbReference>
<protein>
    <submittedName>
        <fullName evidence="2">Uncharacterized protein</fullName>
    </submittedName>
</protein>
<evidence type="ECO:0000313" key="3">
    <source>
        <dbReference type="Proteomes" id="UP000184076"/>
    </source>
</evidence>
<keyword evidence="3" id="KW-1185">Reference proteome</keyword>
<accession>A0A1M4X7J3</accession>
<dbReference type="STRING" id="1121391.SAMN02745206_01003"/>
<gene>
    <name evidence="2" type="ORF">SAMN02745206_01003</name>
</gene>
<proteinExistence type="predicted"/>
<reference evidence="3" key="1">
    <citation type="submission" date="2016-11" db="EMBL/GenBank/DDBJ databases">
        <authorList>
            <person name="Varghese N."/>
            <person name="Submissions S."/>
        </authorList>
    </citation>
    <scope>NUCLEOTIDE SEQUENCE [LARGE SCALE GENOMIC DNA]</scope>
    <source>
        <strain evidence="3">DSM 9756</strain>
    </source>
</reference>
<organism evidence="2 3">
    <name type="scientific">Desulfacinum infernum DSM 9756</name>
    <dbReference type="NCBI Taxonomy" id="1121391"/>
    <lineage>
        <taxon>Bacteria</taxon>
        <taxon>Pseudomonadati</taxon>
        <taxon>Thermodesulfobacteriota</taxon>
        <taxon>Syntrophobacteria</taxon>
        <taxon>Syntrophobacterales</taxon>
        <taxon>Syntrophobacteraceae</taxon>
        <taxon>Desulfacinum</taxon>
    </lineage>
</organism>
<dbReference type="RefSeq" id="WP_073037568.1">
    <property type="nucleotide sequence ID" value="NZ_FQVB01000008.1"/>
</dbReference>